<dbReference type="InterPro" id="IPR006553">
    <property type="entry name" value="Leu-rich_rpt_Cys-con_subtyp"/>
</dbReference>
<evidence type="ECO:0000313" key="5">
    <source>
        <dbReference type="RefSeq" id="XP_022081169.1"/>
    </source>
</evidence>
<protein>
    <submittedName>
        <fullName evidence="5">F-box/LRR-repeat protein 13-like</fullName>
    </submittedName>
</protein>
<dbReference type="Gene3D" id="3.80.10.10">
    <property type="entry name" value="Ribonuclease Inhibitor"/>
    <property type="match status" value="3"/>
</dbReference>
<feature type="compositionally biased region" description="Basic and acidic residues" evidence="2">
    <location>
        <begin position="870"/>
        <end position="893"/>
    </location>
</feature>
<dbReference type="RefSeq" id="XP_022081169.1">
    <property type="nucleotide sequence ID" value="XM_022225477.1"/>
</dbReference>
<organism evidence="4 5">
    <name type="scientific">Acanthaster planci</name>
    <name type="common">Crown-of-thorns starfish</name>
    <dbReference type="NCBI Taxonomy" id="133434"/>
    <lineage>
        <taxon>Eukaryota</taxon>
        <taxon>Metazoa</taxon>
        <taxon>Echinodermata</taxon>
        <taxon>Eleutherozoa</taxon>
        <taxon>Asterozoa</taxon>
        <taxon>Asteroidea</taxon>
        <taxon>Valvatacea</taxon>
        <taxon>Valvatida</taxon>
        <taxon>Acanthasteridae</taxon>
        <taxon>Acanthaster</taxon>
    </lineage>
</organism>
<feature type="compositionally biased region" description="Basic and acidic residues" evidence="2">
    <location>
        <begin position="798"/>
        <end position="832"/>
    </location>
</feature>
<dbReference type="PROSITE" id="PS50181">
    <property type="entry name" value="FBOX"/>
    <property type="match status" value="1"/>
</dbReference>
<dbReference type="SMART" id="SM00256">
    <property type="entry name" value="FBOX"/>
    <property type="match status" value="1"/>
</dbReference>
<feature type="domain" description="F-box" evidence="3">
    <location>
        <begin position="234"/>
        <end position="280"/>
    </location>
</feature>
<dbReference type="InterPro" id="IPR057207">
    <property type="entry name" value="FBXL15_LRR"/>
</dbReference>
<sequence>MASLKGVNPEVRKYLRRHKVPDVYEAILTGLAVLCPEDPMAYIIDKMKELMRMRLESVHGLDALKWDSLIPEEAKPKKRLSANYLDAIFMFDEENLQPWEWRPTPEMYQKAYQSYNNKLVTMTFGAWLLYHERKKRRRLMMARKMVQAAEYYDLRRQRVHLQHWVKWFRFRRERQESAYNIIINVYNMSLSRLVFEAWHNVMLEARRTREYFERLERGEMDGEDETLFPRGEARDDISLLPRKLAIKIFSYLDLADVSRCAQVCRQWKMITGTSSLWSRVNLSSIKNRVTDRFVCKLLQTCRPYLLHLNLRGCSRLTKPSYVAIGETFRVQDLNLSECDGVNDDVMKDIAEGCQILLYLNISHTNITDATLRLLGRCSRNLQYMSLAYCRRFSDKGLQYLANGRGCRKLIYLDLSGCPQITVTGYKNIANGCSNIQSLCVNDCPTLKDDSILAIAAKCHNIRSISFLSSPNITDASFKAIAQHRRLQKIRVEGMSKLSDASFKYIGRYCSDLRHVYVVDCPRVTDASLKSLAQCRNINVLNVADCIRISDNGVRSLVEGPSGPKIREMNLTNCVRVSDVSILKIMQKCYSLVYGTFCFSEHITDGGAEMLGNLPALSSLDVSGCSITDTGLGALGNNPHLRDVTLSECYQITDLGVQKFAQQCKDLERLDLSHCTQLTDGAIKNLAFCCRRLTVLNIAGCKHLTDLSIQYLSGVCHYLISLDISGCVNVSDKSIRYLRKGCKRLRVLLMLYCKHISKASYAKLAAKIETVSWSDDPIPSSFGPGFDYLAALQKAEADKKKKEKEREKEKGKEKAKENEEADLNERSKDEDKTSSLQDKMSRIFESQPKVSEADLKEYEASIKISYSTTDADGKKNAEGEKSVGGEEFEDRVTPDAETPEEGVHDPAQNGTGDRVTDLPTADEQTPPTDQ</sequence>
<dbReference type="OMA" id="SITMACC"/>
<proteinExistence type="predicted"/>
<keyword evidence="1" id="KW-0833">Ubl conjugation pathway</keyword>
<evidence type="ECO:0000256" key="2">
    <source>
        <dbReference type="SAM" id="MobiDB-lite"/>
    </source>
</evidence>
<dbReference type="SMART" id="SM00367">
    <property type="entry name" value="LRR_CC"/>
    <property type="match status" value="16"/>
</dbReference>
<dbReference type="CTD" id="222235"/>
<dbReference type="PANTHER" id="PTHR13318">
    <property type="entry name" value="PARTNER OF PAIRED, ISOFORM B-RELATED"/>
    <property type="match status" value="1"/>
</dbReference>
<dbReference type="Pfam" id="PF12937">
    <property type="entry name" value="F-box-like"/>
    <property type="match status" value="1"/>
</dbReference>
<dbReference type="InterPro" id="IPR036047">
    <property type="entry name" value="F-box-like_dom_sf"/>
</dbReference>
<evidence type="ECO:0000313" key="4">
    <source>
        <dbReference type="Proteomes" id="UP000694845"/>
    </source>
</evidence>
<dbReference type="InterPro" id="IPR001810">
    <property type="entry name" value="F-box_dom"/>
</dbReference>
<dbReference type="Pfam" id="PF25372">
    <property type="entry name" value="DUF7885"/>
    <property type="match status" value="2"/>
</dbReference>
<dbReference type="KEGG" id="aplc:110974108"/>
<dbReference type="AlphaFoldDB" id="A0A8B7XK38"/>
<gene>
    <name evidence="5" type="primary">LOC110974108</name>
</gene>
<dbReference type="OrthoDB" id="61560at2759"/>
<dbReference type="InterPro" id="IPR032675">
    <property type="entry name" value="LRR_dom_sf"/>
</dbReference>
<dbReference type="GO" id="GO:0031146">
    <property type="term" value="P:SCF-dependent proteasomal ubiquitin-dependent protein catabolic process"/>
    <property type="evidence" value="ECO:0007669"/>
    <property type="project" value="TreeGrafter"/>
</dbReference>
<feature type="compositionally biased region" description="Basic and acidic residues" evidence="2">
    <location>
        <begin position="850"/>
        <end position="859"/>
    </location>
</feature>
<dbReference type="SUPFAM" id="SSF81383">
    <property type="entry name" value="F-box domain"/>
    <property type="match status" value="1"/>
</dbReference>
<dbReference type="CDD" id="cd22124">
    <property type="entry name" value="F-box_FBXL13"/>
    <property type="match status" value="1"/>
</dbReference>
<dbReference type="FunFam" id="3.80.10.10:FF:001681">
    <property type="entry name" value="Predicted protein"/>
    <property type="match status" value="1"/>
</dbReference>
<dbReference type="Proteomes" id="UP000694845">
    <property type="component" value="Unplaced"/>
</dbReference>
<evidence type="ECO:0000256" key="1">
    <source>
        <dbReference type="ARBA" id="ARBA00022786"/>
    </source>
</evidence>
<dbReference type="CDD" id="cd22977">
    <property type="entry name" value="DD_FBXL13"/>
    <property type="match status" value="1"/>
</dbReference>
<keyword evidence="4" id="KW-1185">Reference proteome</keyword>
<dbReference type="GO" id="GO:0019005">
    <property type="term" value="C:SCF ubiquitin ligase complex"/>
    <property type="evidence" value="ECO:0007669"/>
    <property type="project" value="TreeGrafter"/>
</dbReference>
<accession>A0A8B7XK38</accession>
<dbReference type="GeneID" id="110974108"/>
<reference evidence="5" key="1">
    <citation type="submission" date="2025-08" db="UniProtKB">
        <authorList>
            <consortium name="RefSeq"/>
        </authorList>
    </citation>
    <scope>IDENTIFICATION</scope>
</reference>
<dbReference type="PANTHER" id="PTHR13318:SF190">
    <property type="entry name" value="PARTNER OF PAIRED, ISOFORM B"/>
    <property type="match status" value="1"/>
</dbReference>
<dbReference type="SUPFAM" id="SSF52047">
    <property type="entry name" value="RNI-like"/>
    <property type="match status" value="2"/>
</dbReference>
<dbReference type="FunFam" id="3.80.10.10:FF:000134">
    <property type="entry name" value="F-box and leucine rich repeat protein 13"/>
    <property type="match status" value="1"/>
</dbReference>
<name>A0A8B7XK38_ACAPL</name>
<feature type="region of interest" description="Disordered" evidence="2">
    <location>
        <begin position="798"/>
        <end position="929"/>
    </location>
</feature>
<evidence type="ECO:0000259" key="3">
    <source>
        <dbReference type="PROSITE" id="PS50181"/>
    </source>
</evidence>